<feature type="compositionally biased region" description="Basic and acidic residues" evidence="10">
    <location>
        <begin position="176"/>
        <end position="194"/>
    </location>
</feature>
<keyword evidence="3" id="KW-0813">Transport</keyword>
<dbReference type="GO" id="GO:0005886">
    <property type="term" value="C:plasma membrane"/>
    <property type="evidence" value="ECO:0007669"/>
    <property type="project" value="UniProtKB-SubCell"/>
</dbReference>
<organism evidence="14 15">
    <name type="scientific">Desulfonema magnum</name>
    <dbReference type="NCBI Taxonomy" id="45655"/>
    <lineage>
        <taxon>Bacteria</taxon>
        <taxon>Pseudomonadati</taxon>
        <taxon>Thermodesulfobacteriota</taxon>
        <taxon>Desulfobacteria</taxon>
        <taxon>Desulfobacterales</taxon>
        <taxon>Desulfococcaceae</taxon>
        <taxon>Desulfonema</taxon>
    </lineage>
</organism>
<sequence>MKKYFIILNVLLITGMLYFSVKAFYRIATAQLDYGSPAETVNREVTSSENETRQPLAHYDPIIKRNLFNTKEEEKVEEKKEEPEEKNEELEETKLKLKLWGTFTGDTEEAYAIIENIKEKKQSLYSEGDYIPDFQDTIIDQVLRQEVRLLVKGKKEVLRMEEKKSGSKRTSRKRGRSSERRASASSSREDAKKISLKRSEIEEAVSDINTLMKQAKIRPHFKNGKPDGLTLTRVKRNSIFTKLGLRSGDILTGIDGNDIESVDDALKFYNSLKSASNVDVEVKRRGRMQHINYSIDDE</sequence>
<evidence type="ECO:0000259" key="12">
    <source>
        <dbReference type="Pfam" id="PF11356"/>
    </source>
</evidence>
<evidence type="ECO:0000259" key="13">
    <source>
        <dbReference type="Pfam" id="PF13180"/>
    </source>
</evidence>
<dbReference type="Gene3D" id="2.30.42.10">
    <property type="match status" value="1"/>
</dbReference>
<evidence type="ECO:0000256" key="1">
    <source>
        <dbReference type="ARBA" id="ARBA00004533"/>
    </source>
</evidence>
<feature type="domain" description="PDZ" evidence="13">
    <location>
        <begin position="227"/>
        <end position="292"/>
    </location>
</feature>
<dbReference type="InterPro" id="IPR024961">
    <property type="entry name" value="T2SS_GspC_N"/>
</dbReference>
<dbReference type="AlphaFoldDB" id="A0A975BWU4"/>
<dbReference type="Pfam" id="PF11356">
    <property type="entry name" value="T2SSC"/>
    <property type="match status" value="1"/>
</dbReference>
<evidence type="ECO:0000313" key="15">
    <source>
        <dbReference type="Proteomes" id="UP000663722"/>
    </source>
</evidence>
<keyword evidence="8 11" id="KW-1133">Transmembrane helix</keyword>
<keyword evidence="4" id="KW-1003">Cell membrane</keyword>
<feature type="transmembrane region" description="Helical" evidence="11">
    <location>
        <begin position="6"/>
        <end position="25"/>
    </location>
</feature>
<dbReference type="InterPro" id="IPR001478">
    <property type="entry name" value="PDZ"/>
</dbReference>
<name>A0A975BWU4_9BACT</name>
<feature type="compositionally biased region" description="Basic residues" evidence="10">
    <location>
        <begin position="166"/>
        <end position="175"/>
    </location>
</feature>
<dbReference type="Proteomes" id="UP000663722">
    <property type="component" value="Chromosome"/>
</dbReference>
<dbReference type="GO" id="GO:0015627">
    <property type="term" value="C:type II protein secretion system complex"/>
    <property type="evidence" value="ECO:0007669"/>
    <property type="project" value="InterPro"/>
</dbReference>
<dbReference type="SUPFAM" id="SSF50156">
    <property type="entry name" value="PDZ domain-like"/>
    <property type="match status" value="1"/>
</dbReference>
<evidence type="ECO:0000256" key="2">
    <source>
        <dbReference type="ARBA" id="ARBA00007986"/>
    </source>
</evidence>
<dbReference type="RefSeq" id="WP_207680267.1">
    <property type="nucleotide sequence ID" value="NZ_CP061800.1"/>
</dbReference>
<keyword evidence="6 11" id="KW-0812">Transmembrane</keyword>
<comment type="similarity">
    <text evidence="2">Belongs to the GSP C family.</text>
</comment>
<evidence type="ECO:0000256" key="7">
    <source>
        <dbReference type="ARBA" id="ARBA00022927"/>
    </source>
</evidence>
<dbReference type="InterPro" id="IPR036034">
    <property type="entry name" value="PDZ_sf"/>
</dbReference>
<feature type="region of interest" description="Disordered" evidence="10">
    <location>
        <begin position="160"/>
        <end position="194"/>
    </location>
</feature>
<evidence type="ECO:0000256" key="9">
    <source>
        <dbReference type="ARBA" id="ARBA00023136"/>
    </source>
</evidence>
<dbReference type="InterPro" id="IPR001639">
    <property type="entry name" value="T2SS_protein-GspC"/>
</dbReference>
<dbReference type="EMBL" id="CP061800">
    <property type="protein sequence ID" value="QTA93230.1"/>
    <property type="molecule type" value="Genomic_DNA"/>
</dbReference>
<proteinExistence type="inferred from homology"/>
<evidence type="ECO:0000256" key="10">
    <source>
        <dbReference type="SAM" id="MobiDB-lite"/>
    </source>
</evidence>
<evidence type="ECO:0000256" key="3">
    <source>
        <dbReference type="ARBA" id="ARBA00022448"/>
    </source>
</evidence>
<keyword evidence="15" id="KW-1185">Reference proteome</keyword>
<evidence type="ECO:0000256" key="6">
    <source>
        <dbReference type="ARBA" id="ARBA00022692"/>
    </source>
</evidence>
<dbReference type="KEGG" id="dmm:dnm_093310"/>
<dbReference type="NCBIfam" id="TIGR01713">
    <property type="entry name" value="typeII_sec_gspC"/>
    <property type="match status" value="1"/>
</dbReference>
<accession>A0A975BWU4</accession>
<keyword evidence="5" id="KW-0997">Cell inner membrane</keyword>
<evidence type="ECO:0000256" key="11">
    <source>
        <dbReference type="SAM" id="Phobius"/>
    </source>
</evidence>
<evidence type="ECO:0000256" key="4">
    <source>
        <dbReference type="ARBA" id="ARBA00022475"/>
    </source>
</evidence>
<keyword evidence="7" id="KW-0653">Protein transport</keyword>
<dbReference type="NCBIfam" id="NF041515">
    <property type="entry name" value="GspC_delta"/>
    <property type="match status" value="1"/>
</dbReference>
<comment type="subcellular location">
    <subcellularLocation>
        <location evidence="1">Cell inner membrane</location>
    </subcellularLocation>
</comment>
<evidence type="ECO:0000256" key="8">
    <source>
        <dbReference type="ARBA" id="ARBA00022989"/>
    </source>
</evidence>
<dbReference type="Gene3D" id="2.30.30.830">
    <property type="match status" value="1"/>
</dbReference>
<dbReference type="GO" id="GO:0015628">
    <property type="term" value="P:protein secretion by the type II secretion system"/>
    <property type="evidence" value="ECO:0007669"/>
    <property type="project" value="InterPro"/>
</dbReference>
<dbReference type="Pfam" id="PF13180">
    <property type="entry name" value="PDZ_2"/>
    <property type="match status" value="1"/>
</dbReference>
<gene>
    <name evidence="14" type="ORF">dnm_093310</name>
</gene>
<keyword evidence="9 11" id="KW-0472">Membrane</keyword>
<evidence type="ECO:0000256" key="5">
    <source>
        <dbReference type="ARBA" id="ARBA00022519"/>
    </source>
</evidence>
<reference evidence="14" key="1">
    <citation type="journal article" date="2021" name="Microb. Physiol.">
        <title>Proteogenomic Insights into the Physiology of Marine, Sulfate-Reducing, Filamentous Desulfonema limicola and Desulfonema magnum.</title>
        <authorList>
            <person name="Schnaars V."/>
            <person name="Wohlbrand L."/>
            <person name="Scheve S."/>
            <person name="Hinrichs C."/>
            <person name="Reinhardt R."/>
            <person name="Rabus R."/>
        </authorList>
    </citation>
    <scope>NUCLEOTIDE SEQUENCE</scope>
    <source>
        <strain evidence="14">4be13</strain>
    </source>
</reference>
<evidence type="ECO:0000313" key="14">
    <source>
        <dbReference type="EMBL" id="QTA93230.1"/>
    </source>
</evidence>
<protein>
    <submittedName>
        <fullName evidence="14">General secretion pathway protein C, GspC-like</fullName>
    </submittedName>
</protein>
<feature type="domain" description="Type II secretion system protein GspC N-terminal" evidence="12">
    <location>
        <begin position="11"/>
        <end position="159"/>
    </location>
</feature>